<name>Q7RTN4_HUMAN</name>
<feature type="compositionally biased region" description="Low complexity" evidence="1">
    <location>
        <begin position="1"/>
        <end position="24"/>
    </location>
</feature>
<dbReference type="EMBL" id="BK001683">
    <property type="protein sequence ID" value="DAA01930.1"/>
    <property type="molecule type" value="mRNA"/>
</dbReference>
<dbReference type="PeptideAtlas" id="Q7RTN4"/>
<dbReference type="ChiTaRS" id="RTN3">
    <property type="organism name" value="human"/>
</dbReference>
<accession>Q7RTN4</accession>
<organism evidence="2">
    <name type="scientific">Homo sapiens</name>
    <name type="common">Human</name>
    <dbReference type="NCBI Taxonomy" id="9606"/>
    <lineage>
        <taxon>Eukaryota</taxon>
        <taxon>Metazoa</taxon>
        <taxon>Chordata</taxon>
        <taxon>Craniata</taxon>
        <taxon>Vertebrata</taxon>
        <taxon>Euteleostomi</taxon>
        <taxon>Mammalia</taxon>
        <taxon>Eutheria</taxon>
        <taxon>Euarchontoglires</taxon>
        <taxon>Primates</taxon>
        <taxon>Haplorrhini</taxon>
        <taxon>Catarrhini</taxon>
        <taxon>Hominidae</taxon>
        <taxon>Homo</taxon>
    </lineage>
</organism>
<gene>
    <name evidence="2" type="primary">RTN3</name>
</gene>
<dbReference type="OrthoDB" id="567788at2759"/>
<evidence type="ECO:0000313" key="2">
    <source>
        <dbReference type="EMBL" id="DAA01930.1"/>
    </source>
</evidence>
<reference evidence="2" key="1">
    <citation type="journal article" date="2003" name="FASEB J.">
        <title>A reticular rhapsody: phylogenic evolution and nomenclature of the RTN/Nogo gene family.</title>
        <authorList>
            <person name="Oertle T."/>
            <person name="Klinger M."/>
            <person name="Stuermer C.A."/>
            <person name="Schwab M.E."/>
        </authorList>
    </citation>
    <scope>NUCLEOTIDE SEQUENCE</scope>
</reference>
<evidence type="ECO:0000256" key="1">
    <source>
        <dbReference type="SAM" id="MobiDB-lite"/>
    </source>
</evidence>
<sequence length="85" mass="8298">MAEPSAATQSHSISSSSFGAEPSAPGGGGSPGACPALGTKSCSSSCAGTDLGNSSDYKCHTDQLEESLLIGAVLKGLLVFGLHSI</sequence>
<protein>
    <submittedName>
        <fullName evidence="2">Truncated RTN3-A3</fullName>
    </submittedName>
</protein>
<feature type="region of interest" description="Disordered" evidence="1">
    <location>
        <begin position="1"/>
        <end position="32"/>
    </location>
</feature>
<dbReference type="AlphaFoldDB" id="Q7RTN4"/>
<proteinExistence type="evidence at transcript level"/>